<keyword evidence="6" id="KW-0548">Nucleotidyltransferase</keyword>
<evidence type="ECO:0000256" key="2">
    <source>
        <dbReference type="ARBA" id="ARBA00009493"/>
    </source>
</evidence>
<keyword evidence="9" id="KW-0804">Transcription</keyword>
<protein>
    <recommendedName>
        <fullName evidence="13">DNA-directed RNA polymerase, mitochondrial</fullName>
        <ecNumber evidence="3">2.7.7.6</ecNumber>
    </recommendedName>
</protein>
<dbReference type="Gene3D" id="1.10.1320.10">
    <property type="entry name" value="DNA-directed RNA polymerase, N-terminal domain"/>
    <property type="match status" value="1"/>
</dbReference>
<evidence type="ECO:0000256" key="1">
    <source>
        <dbReference type="ARBA" id="ARBA00004173"/>
    </source>
</evidence>
<dbReference type="SMART" id="SM01311">
    <property type="entry name" value="RPOL_N"/>
    <property type="match status" value="1"/>
</dbReference>
<comment type="subunit">
    <text evidence="12">Homodimer. Component of the mitochondrial transcription initiation complex, composed at least of TFB2M, TFAM and POLRMT. In this complex TFAM recruits POLRMT to the promoter whereas TFB2M induces structural changes in POLRMT to enable promoter opening and trapping of the DNA non-template strand. Upon metabolic stress, forms a complex composed of FOXO3, SIRT3 and mitochondrial RNA polymerase POLRMT; the complex is recruited to mtDNA in a SIRT3-dependent manner. Also forms a complex composed of FOXO3, SIRT3, TFAM and POLRMT. Interacts with TFB1M and TFB2M, leading to the stimulation of transcription. Interacts with TEFM. Interacts with MTRES1.</text>
</comment>
<keyword evidence="4" id="KW-0240">DNA-directed RNA polymerase</keyword>
<dbReference type="Proteomes" id="UP001142489">
    <property type="component" value="Unassembled WGS sequence"/>
</dbReference>
<dbReference type="EMBL" id="JAPFRF010000018">
    <property type="protein sequence ID" value="KAJ7308478.1"/>
    <property type="molecule type" value="Genomic_DNA"/>
</dbReference>
<evidence type="ECO:0000313" key="17">
    <source>
        <dbReference type="EMBL" id="KAJ7308478.1"/>
    </source>
</evidence>
<dbReference type="Gene3D" id="1.10.287.280">
    <property type="match status" value="1"/>
</dbReference>
<dbReference type="PROSITE" id="PS51375">
    <property type="entry name" value="PPR"/>
    <property type="match status" value="1"/>
</dbReference>
<keyword evidence="8" id="KW-0496">Mitochondrion</keyword>
<evidence type="ECO:0000256" key="14">
    <source>
        <dbReference type="PROSITE-ProRule" id="PRU00708"/>
    </source>
</evidence>
<evidence type="ECO:0000256" key="13">
    <source>
        <dbReference type="ARBA" id="ARBA00073509"/>
    </source>
</evidence>
<dbReference type="Gene3D" id="1.10.287.260">
    <property type="match status" value="1"/>
</dbReference>
<evidence type="ECO:0000256" key="15">
    <source>
        <dbReference type="SAM" id="MobiDB-lite"/>
    </source>
</evidence>
<dbReference type="GO" id="GO:0006390">
    <property type="term" value="P:mitochondrial transcription"/>
    <property type="evidence" value="ECO:0007669"/>
    <property type="project" value="TreeGrafter"/>
</dbReference>
<dbReference type="PANTHER" id="PTHR10102:SF0">
    <property type="entry name" value="DNA-DIRECTED RNA POLYMERASE, MITOCHONDRIAL"/>
    <property type="match status" value="1"/>
</dbReference>
<evidence type="ECO:0000256" key="6">
    <source>
        <dbReference type="ARBA" id="ARBA00022695"/>
    </source>
</evidence>
<proteinExistence type="inferred from homology"/>
<dbReference type="InterPro" id="IPR002092">
    <property type="entry name" value="DNA-dir_Rpol_phage-type"/>
</dbReference>
<dbReference type="AlphaFoldDB" id="A0A9Q0XEH3"/>
<dbReference type="InterPro" id="IPR046950">
    <property type="entry name" value="DNA-dir_Rpol_C_phage-type"/>
</dbReference>
<dbReference type="Gene3D" id="1.10.150.20">
    <property type="entry name" value="5' to 3' exonuclease, C-terminal subdomain"/>
    <property type="match status" value="1"/>
</dbReference>
<evidence type="ECO:0000256" key="4">
    <source>
        <dbReference type="ARBA" id="ARBA00022478"/>
    </source>
</evidence>
<comment type="similarity">
    <text evidence="2">Belongs to the phage and mitochondrial RNA polymerase family.</text>
</comment>
<evidence type="ECO:0000256" key="8">
    <source>
        <dbReference type="ARBA" id="ARBA00023128"/>
    </source>
</evidence>
<dbReference type="GO" id="GO:0001018">
    <property type="term" value="F:mitochondrial promoter sequence-specific DNA binding"/>
    <property type="evidence" value="ECO:0007669"/>
    <property type="project" value="TreeGrafter"/>
</dbReference>
<keyword evidence="5" id="KW-0808">Transferase</keyword>
<evidence type="ECO:0000256" key="10">
    <source>
        <dbReference type="ARBA" id="ARBA00048552"/>
    </source>
</evidence>
<evidence type="ECO:0000256" key="7">
    <source>
        <dbReference type="ARBA" id="ARBA00022946"/>
    </source>
</evidence>
<comment type="function">
    <text evidence="11">DNA-dependent RNA polymerase catalyzes the transcription of mitochondrial DNA into RNA using the four ribonucleoside triphosphates as substrates. Component of the mitochondrial transcription initiation complex, composed at least of TFB2M, TFAM and POLRMT that is required for basal transcription of mitochondrial DNA. In this complex, TFAM recruits POLRMT to a specific promoter whereas TFB2M induces structural changes in POLRMT to enable promoter opening and trapping of the DNA non-template strand. Has DNA primase activity. Catalyzes the synthesis of short RNA primers that are necessary for the initiation of lagging-strand DNA synthesis from the origin of light-strand DNA replication (OriL).</text>
</comment>
<dbReference type="OrthoDB" id="276422at2759"/>
<dbReference type="FunFam" id="1.10.287.280:FF:000001">
    <property type="entry name" value="DNA-directed RNA polymerase"/>
    <property type="match status" value="1"/>
</dbReference>
<evidence type="ECO:0000256" key="9">
    <source>
        <dbReference type="ARBA" id="ARBA00023163"/>
    </source>
</evidence>
<comment type="caution">
    <text evidence="17">The sequence shown here is derived from an EMBL/GenBank/DDBJ whole genome shotgun (WGS) entry which is preliminary data.</text>
</comment>
<feature type="compositionally biased region" description="Polar residues" evidence="15">
    <location>
        <begin position="89"/>
        <end position="103"/>
    </location>
</feature>
<dbReference type="EC" id="2.7.7.6" evidence="3"/>
<dbReference type="FunFam" id="1.10.150.20:FF:000031">
    <property type="entry name" value="DNA-directed RNA polymerase"/>
    <property type="match status" value="1"/>
</dbReference>
<feature type="region of interest" description="Disordered" evidence="15">
    <location>
        <begin position="119"/>
        <end position="226"/>
    </location>
</feature>
<evidence type="ECO:0000256" key="3">
    <source>
        <dbReference type="ARBA" id="ARBA00012418"/>
    </source>
</evidence>
<dbReference type="InterPro" id="IPR043502">
    <property type="entry name" value="DNA/RNA_pol_sf"/>
</dbReference>
<feature type="compositionally biased region" description="Basic and acidic residues" evidence="15">
    <location>
        <begin position="734"/>
        <end position="751"/>
    </location>
</feature>
<dbReference type="PROSITE" id="PS00489">
    <property type="entry name" value="RNA_POL_PHAGE_2"/>
    <property type="match status" value="1"/>
</dbReference>
<feature type="domain" description="DNA-directed RNA polymerase N-terminal" evidence="16">
    <location>
        <begin position="392"/>
        <end position="698"/>
    </location>
</feature>
<dbReference type="FunFam" id="1.10.1320.10:FF:000002">
    <property type="entry name" value="DNA-directed RNA polymerase"/>
    <property type="match status" value="1"/>
</dbReference>
<organism evidence="17 18">
    <name type="scientific">Phrynocephalus forsythii</name>
    <dbReference type="NCBI Taxonomy" id="171643"/>
    <lineage>
        <taxon>Eukaryota</taxon>
        <taxon>Metazoa</taxon>
        <taxon>Chordata</taxon>
        <taxon>Craniata</taxon>
        <taxon>Vertebrata</taxon>
        <taxon>Euteleostomi</taxon>
        <taxon>Lepidosauria</taxon>
        <taxon>Squamata</taxon>
        <taxon>Bifurcata</taxon>
        <taxon>Unidentata</taxon>
        <taxon>Episquamata</taxon>
        <taxon>Toxicofera</taxon>
        <taxon>Iguania</taxon>
        <taxon>Acrodonta</taxon>
        <taxon>Agamidae</taxon>
        <taxon>Agaminae</taxon>
        <taxon>Phrynocephalus</taxon>
    </lineage>
</organism>
<keyword evidence="18" id="KW-1185">Reference proteome</keyword>
<dbReference type="InterPro" id="IPR029262">
    <property type="entry name" value="RPOL_N"/>
</dbReference>
<dbReference type="InterPro" id="IPR002885">
    <property type="entry name" value="PPR_rpt"/>
</dbReference>
<feature type="region of interest" description="Disordered" evidence="15">
    <location>
        <begin position="75"/>
        <end position="107"/>
    </location>
</feature>
<accession>A0A9Q0XEH3</accession>
<evidence type="ECO:0000256" key="5">
    <source>
        <dbReference type="ARBA" id="ARBA00022679"/>
    </source>
</evidence>
<evidence type="ECO:0000259" key="16">
    <source>
        <dbReference type="SMART" id="SM01311"/>
    </source>
</evidence>
<dbReference type="GO" id="GO:0034245">
    <property type="term" value="C:mitochondrial DNA-directed RNA polymerase complex"/>
    <property type="evidence" value="ECO:0007669"/>
    <property type="project" value="TreeGrafter"/>
</dbReference>
<dbReference type="InterPro" id="IPR037159">
    <property type="entry name" value="RNA_POL_N_sf"/>
</dbReference>
<dbReference type="InterPro" id="IPR011990">
    <property type="entry name" value="TPR-like_helical_dom_sf"/>
</dbReference>
<evidence type="ECO:0000256" key="11">
    <source>
        <dbReference type="ARBA" id="ARBA00057821"/>
    </source>
</evidence>
<dbReference type="PANTHER" id="PTHR10102">
    <property type="entry name" value="DNA-DIRECTED RNA POLYMERASE, MITOCHONDRIAL"/>
    <property type="match status" value="1"/>
</dbReference>
<comment type="catalytic activity">
    <reaction evidence="10">
        <text>RNA(n) + a ribonucleoside 5'-triphosphate = RNA(n+1) + diphosphate</text>
        <dbReference type="Rhea" id="RHEA:21248"/>
        <dbReference type="Rhea" id="RHEA-COMP:14527"/>
        <dbReference type="Rhea" id="RHEA-COMP:17342"/>
        <dbReference type="ChEBI" id="CHEBI:33019"/>
        <dbReference type="ChEBI" id="CHEBI:61557"/>
        <dbReference type="ChEBI" id="CHEBI:140395"/>
        <dbReference type="EC" id="2.7.7.6"/>
    </reaction>
</comment>
<dbReference type="SUPFAM" id="SSF56672">
    <property type="entry name" value="DNA/RNA polymerases"/>
    <property type="match status" value="2"/>
</dbReference>
<dbReference type="Pfam" id="PF14700">
    <property type="entry name" value="RPOL_N"/>
    <property type="match status" value="1"/>
</dbReference>
<feature type="compositionally biased region" description="Basic and acidic residues" evidence="15">
    <location>
        <begin position="138"/>
        <end position="148"/>
    </location>
</feature>
<feature type="compositionally biased region" description="Basic and acidic residues" evidence="15">
    <location>
        <begin position="185"/>
        <end position="200"/>
    </location>
</feature>
<comment type="subcellular location">
    <subcellularLocation>
        <location evidence="1">Mitochondrion</location>
    </subcellularLocation>
</comment>
<feature type="repeat" description="PPR" evidence="14">
    <location>
        <begin position="270"/>
        <end position="304"/>
    </location>
</feature>
<dbReference type="Pfam" id="PF00940">
    <property type="entry name" value="RNA_pol"/>
    <property type="match status" value="1"/>
</dbReference>
<keyword evidence="7" id="KW-0809">Transit peptide</keyword>
<reference evidence="17" key="1">
    <citation type="journal article" date="2023" name="DNA Res.">
        <title>Chromosome-level genome assembly of Phrynocephalus forsythii using third-generation DNA sequencing and Hi-C analysis.</title>
        <authorList>
            <person name="Qi Y."/>
            <person name="Zhao W."/>
            <person name="Zhao Y."/>
            <person name="Niu C."/>
            <person name="Cao S."/>
            <person name="Zhang Y."/>
        </authorList>
    </citation>
    <scope>NUCLEOTIDE SEQUENCE</scope>
    <source>
        <tissue evidence="17">Muscle</tissue>
    </source>
</reference>
<name>A0A9Q0XEH3_9SAUR</name>
<gene>
    <name evidence="17" type="ORF">JRQ81_009029</name>
</gene>
<sequence length="1245" mass="141464">MSMLKLQGALLRGTESLRLGLRSYSLTRMKEEARKKILWEQVELMEVLEARVKQLLADHGSEVLMDPVPASGARRAEVLPPTPLPKAPGQNSPAPTLGQSSAARPSRWMEKLRREKLAKPECLRELPTGVLSAPLPQKQRDTPLEKGPAHKRTKHGPAKVSLAAPAREADLESLAATPEPGRTPKASENKPAERKPEPAGKAKGQAIQTEAGGPASPKPLAPAESEKVDRNIQLSLLAYLDTCLHLQQPDRAHRCLAYYHRAATRRAWLDIRMYNLVLHGHAKKGAIREVGTVFQMIEEARLKPNLDSYAAQAMEHGYSLEELFQGGSCQKDEEEMMLRAIRAVQPGFQRPQALVRTENCTVPLLRDFYAKDSQVSYPKLDFTARDLRERFRNQLAMELGNTVTVESVEKKPVTERTLQARKLLAALRTRWRVSLLKNFQESKRQMEMQNPRQLSLYPFLCLMPAEEYVDILMQMLSMLPPPGQSLVILARDLGNKIHSRYLTQKKICSREGEKMWTLYKRYIQLLAKDTKPDHLLPRQYWEALAAKEGCDFSQATKGHTWPISLLVQLGVHLLELLVQTLKVESNLLMPTAESKLIPAVYHVYSFRGSWQVGFIRLHPIVNRLFAEAAETNLAFDAAVIPMLCPPVPWVSPHFGAYVVSPTKLMRFLDGTNQHQRALEDSPRADLFSAFDALNQLGNCPWKINRPILELAIAVFNAKGSEKLGVPPPPSEAPEPPKRPPKDQEPPTKAELKREIAQCRKKAAEMYSMRMDMLYKLSIARHVAGQVFWFPHNMDFRGRTYPCPPHFNHLGSDLTRAILLFAEGKPLGPHGLDWLKIHLVNLTGQKKRSSLAERLAYANEILGDILDSANQPLTGRKWWMEMDEPWQTLACSMEIAKAMRSPNPEAYVSHFPVHQLTSVDLRQCREFSDVDPGRLLQRAATLRRPRAGRGRGRLRQPFAVRRPQDVYSVVAQQVEVFRQQDAKNGLPIAQALEGFISRKVVKQTVMTVVYGVTRYGGRLQIEKRLKEIDDFPQKYVWEASHYLVQQVFNSLREMFSGTREIQAWLTECAMLISKSGRVVEWVTPLGLPVIQPYYRSKSLTVKSSMQNVNLKLSYDVNQKPNTLKQKNAFPPNFIHSLDSTHMMLTALHCHQQGLTFVSVHDCYWTHARTVDVMNQICRDQFVRLHQQPILEDLSCFMLQKYCPRDWTDTGNDRPTAPQKLMKLLSNIPSKGDFDLEKVKESTYFFS</sequence>
<feature type="region of interest" description="Disordered" evidence="15">
    <location>
        <begin position="722"/>
        <end position="751"/>
    </location>
</feature>
<dbReference type="GO" id="GO:0003899">
    <property type="term" value="F:DNA-directed RNA polymerase activity"/>
    <property type="evidence" value="ECO:0007669"/>
    <property type="project" value="UniProtKB-EC"/>
</dbReference>
<evidence type="ECO:0000313" key="18">
    <source>
        <dbReference type="Proteomes" id="UP001142489"/>
    </source>
</evidence>
<evidence type="ECO:0000256" key="12">
    <source>
        <dbReference type="ARBA" id="ARBA00063316"/>
    </source>
</evidence>
<dbReference type="Gene3D" id="1.25.40.10">
    <property type="entry name" value="Tetratricopeptide repeat domain"/>
    <property type="match status" value="1"/>
</dbReference>
<dbReference type="InterPro" id="IPR024075">
    <property type="entry name" value="DNA-dir_RNA_pol_helix_hairp_sf"/>
</dbReference>